<dbReference type="AlphaFoldDB" id="A0A2V3J3L3"/>
<reference evidence="1 2" key="1">
    <citation type="journal article" date="2018" name="Mol. Biol. Evol.">
        <title>Analysis of the draft genome of the red seaweed Gracilariopsis chorda provides insights into genome size evolution in Rhodophyta.</title>
        <authorList>
            <person name="Lee J."/>
            <person name="Yang E.C."/>
            <person name="Graf L."/>
            <person name="Yang J.H."/>
            <person name="Qiu H."/>
            <person name="Zel Zion U."/>
            <person name="Chan C.X."/>
            <person name="Stephens T.G."/>
            <person name="Weber A.P.M."/>
            <person name="Boo G.H."/>
            <person name="Boo S.M."/>
            <person name="Kim K.M."/>
            <person name="Shin Y."/>
            <person name="Jung M."/>
            <person name="Lee S.J."/>
            <person name="Yim H.S."/>
            <person name="Lee J.H."/>
            <person name="Bhattacharya D."/>
            <person name="Yoon H.S."/>
        </authorList>
    </citation>
    <scope>NUCLEOTIDE SEQUENCE [LARGE SCALE GENOMIC DNA]</scope>
    <source>
        <strain evidence="1 2">SKKU-2015</strain>
        <tissue evidence="1">Whole body</tissue>
    </source>
</reference>
<protein>
    <submittedName>
        <fullName evidence="1">Uncharacterized protein</fullName>
    </submittedName>
</protein>
<comment type="caution">
    <text evidence="1">The sequence shown here is derived from an EMBL/GenBank/DDBJ whole genome shotgun (WGS) entry which is preliminary data.</text>
</comment>
<dbReference type="Proteomes" id="UP000247409">
    <property type="component" value="Unassembled WGS sequence"/>
</dbReference>
<accession>A0A2V3J3L3</accession>
<sequence length="359" mass="39707">MHAPPTPLLPARADVVHTSIMQSQASAADHRLPLHNTSCLRLCFSLQNAKRRPYSIHLSVPSHHISLDTEQTVFNTFVTTLPLPICAPSTPVTLRLLHKHHILSTVAVTYAELLSSLKHRFTTTHGAIVVYAAPHAPELATLRAQLRIASRGILNAPRVSTTGDCIVTLSYRCAGVWIPFYRSASPNERQAGGELLSYGPEQGTHTHVRVDAFRLHNSRITFAASVELTLDQLLEPDTEIALLNQSASKGYIKIRTAELDKVSARLVLDAFLFARTPDTDIAVIPPTSSRQSPVNIHASDMKHTANVYDFRAPGFRSFFRGLFSSRRRKKLNQAALMVVGAVENDTDQNQTQHQQVLPF</sequence>
<evidence type="ECO:0000313" key="1">
    <source>
        <dbReference type="EMBL" id="PXF48923.1"/>
    </source>
</evidence>
<dbReference type="EMBL" id="NBIV01000010">
    <property type="protein sequence ID" value="PXF48923.1"/>
    <property type="molecule type" value="Genomic_DNA"/>
</dbReference>
<organism evidence="1 2">
    <name type="scientific">Gracilariopsis chorda</name>
    <dbReference type="NCBI Taxonomy" id="448386"/>
    <lineage>
        <taxon>Eukaryota</taxon>
        <taxon>Rhodophyta</taxon>
        <taxon>Florideophyceae</taxon>
        <taxon>Rhodymeniophycidae</taxon>
        <taxon>Gracilariales</taxon>
        <taxon>Gracilariaceae</taxon>
        <taxon>Gracilariopsis</taxon>
    </lineage>
</organism>
<name>A0A2V3J3L3_9FLOR</name>
<evidence type="ECO:0000313" key="2">
    <source>
        <dbReference type="Proteomes" id="UP000247409"/>
    </source>
</evidence>
<keyword evidence="2" id="KW-1185">Reference proteome</keyword>
<gene>
    <name evidence="1" type="ORF">BWQ96_01265</name>
</gene>
<proteinExistence type="predicted"/>